<accession>A0A1C7NTH6</accession>
<evidence type="ECO:0000313" key="2">
    <source>
        <dbReference type="EMBL" id="OBZ92308.1"/>
    </source>
</evidence>
<dbReference type="PATRIC" id="fig|1612624.7.peg.3309"/>
<reference evidence="2 3" key="1">
    <citation type="journal article" date="2016" name="Syst. Appl. Microbiol.">
        <title>Pararhizobium polonicum sp. nov. isolated from tumors on stone fruit rootstocks.</title>
        <authorList>
            <person name="Pulawska J."/>
            <person name="Kuzmanovic N."/>
            <person name="Willems A."/>
            <person name="Pothier J.F."/>
        </authorList>
    </citation>
    <scope>NUCLEOTIDE SEQUENCE [LARGE SCALE GENOMIC DNA]</scope>
    <source>
        <strain evidence="2 3">F5.1</strain>
    </source>
</reference>
<proteinExistence type="predicted"/>
<keyword evidence="1" id="KW-0175">Coiled coil</keyword>
<organism evidence="2 3">
    <name type="scientific">Pararhizobium polonicum</name>
    <dbReference type="NCBI Taxonomy" id="1612624"/>
    <lineage>
        <taxon>Bacteria</taxon>
        <taxon>Pseudomonadati</taxon>
        <taxon>Pseudomonadota</taxon>
        <taxon>Alphaproteobacteria</taxon>
        <taxon>Hyphomicrobiales</taxon>
        <taxon>Rhizobiaceae</taxon>
        <taxon>Rhizobium/Agrobacterium group</taxon>
        <taxon>Pararhizobium</taxon>
    </lineage>
</organism>
<dbReference type="STRING" id="1612624.ADU59_27845"/>
<keyword evidence="3" id="KW-1185">Reference proteome</keyword>
<evidence type="ECO:0000313" key="3">
    <source>
        <dbReference type="Proteomes" id="UP000093111"/>
    </source>
</evidence>
<gene>
    <name evidence="2" type="ORF">ADU59_27845</name>
</gene>
<feature type="coiled-coil region" evidence="1">
    <location>
        <begin position="455"/>
        <end position="482"/>
    </location>
</feature>
<dbReference type="Proteomes" id="UP000093111">
    <property type="component" value="Unassembled WGS sequence"/>
</dbReference>
<dbReference type="SUPFAM" id="SSF58104">
    <property type="entry name" value="Methyl-accepting chemotaxis protein (MCP) signaling domain"/>
    <property type="match status" value="1"/>
</dbReference>
<sequence length="580" mass="61844">MRAILTYSTALAHQTGPTRLTDIGHKLETARTQVEKRFLEGGSVLLAVMDVLNSLLGSLDNITRTLDAGSANDTTADLLATVRNLSDLPQLESTRQGNLEVLAGAGTGLQTHVADMQETMRYLQTFAVTVKITGAGIAEFAGFAEEILDRIRSGTGEVNNFAGQLTALEKELKIAQTFGSGIAQRYQQTVPAVVGALQRDAQTISEHRKRLSEIAKQVGLLARGVQSKVATTLSALQIGDITRQRIEHVQSTLTILEEFLGSSEGNSLDRDSQARLQNLVHHLAAAQMVDMVQNFQRDSGSVVQTIASFSHDTQDILDLRAEMQSQDGSKAGNFMRTLEESVSAAHAIVKQVETASQQANHVSQSTTATAANLLKGIENIRAVKMDIHYMALNTNLRCSRMGEEGRSINVVTAELRFFAAKLDESADAIVNGLTGFEDAAAAIAAADSIGGTGLAERLSSAVENIRSAANAMEAELAVLSEHGREVASKIGLSISKLDFQNDLGEVLATCADNLCDLAGDSMPDVSGLGDVLGELGPRIFKLYTMAQERTVHQAIIPAGTIAAAPVAMANDDELFADALF</sequence>
<dbReference type="Gene3D" id="1.10.287.950">
    <property type="entry name" value="Methyl-accepting chemotaxis protein"/>
    <property type="match status" value="1"/>
</dbReference>
<dbReference type="EMBL" id="LGLV01000021">
    <property type="protein sequence ID" value="OBZ92308.1"/>
    <property type="molecule type" value="Genomic_DNA"/>
</dbReference>
<evidence type="ECO:0000256" key="1">
    <source>
        <dbReference type="SAM" id="Coils"/>
    </source>
</evidence>
<name>A0A1C7NTH6_9HYPH</name>
<dbReference type="AlphaFoldDB" id="A0A1C7NTH6"/>
<dbReference type="RefSeq" id="WP_068958813.1">
    <property type="nucleotide sequence ID" value="NZ_LGLV01000021.1"/>
</dbReference>
<protein>
    <submittedName>
        <fullName evidence="2">Chemotaxis protein</fullName>
    </submittedName>
</protein>
<comment type="caution">
    <text evidence="2">The sequence shown here is derived from an EMBL/GenBank/DDBJ whole genome shotgun (WGS) entry which is preliminary data.</text>
</comment>